<dbReference type="InterPro" id="IPR056564">
    <property type="entry name" value="Ig-like_KY"/>
</dbReference>
<evidence type="ECO:0000259" key="2">
    <source>
        <dbReference type="Pfam" id="PF23265"/>
    </source>
</evidence>
<gene>
    <name evidence="3" type="ORF">CGI_10009724</name>
</gene>
<feature type="region of interest" description="Disordered" evidence="1">
    <location>
        <begin position="450"/>
        <end position="551"/>
    </location>
</feature>
<proteinExistence type="predicted"/>
<reference evidence="3" key="1">
    <citation type="journal article" date="2012" name="Nature">
        <title>The oyster genome reveals stress adaptation and complexity of shell formation.</title>
        <authorList>
            <person name="Zhang G."/>
            <person name="Fang X."/>
            <person name="Guo X."/>
            <person name="Li L."/>
            <person name="Luo R."/>
            <person name="Xu F."/>
            <person name="Yang P."/>
            <person name="Zhang L."/>
            <person name="Wang X."/>
            <person name="Qi H."/>
            <person name="Xiong Z."/>
            <person name="Que H."/>
            <person name="Xie Y."/>
            <person name="Holland P.W."/>
            <person name="Paps J."/>
            <person name="Zhu Y."/>
            <person name="Wu F."/>
            <person name="Chen Y."/>
            <person name="Wang J."/>
            <person name="Peng C."/>
            <person name="Meng J."/>
            <person name="Yang L."/>
            <person name="Liu J."/>
            <person name="Wen B."/>
            <person name="Zhang N."/>
            <person name="Huang Z."/>
            <person name="Zhu Q."/>
            <person name="Feng Y."/>
            <person name="Mount A."/>
            <person name="Hedgecock D."/>
            <person name="Xu Z."/>
            <person name="Liu Y."/>
            <person name="Domazet-Loso T."/>
            <person name="Du Y."/>
            <person name="Sun X."/>
            <person name="Zhang S."/>
            <person name="Liu B."/>
            <person name="Cheng P."/>
            <person name="Jiang X."/>
            <person name="Li J."/>
            <person name="Fan D."/>
            <person name="Wang W."/>
            <person name="Fu W."/>
            <person name="Wang T."/>
            <person name="Wang B."/>
            <person name="Zhang J."/>
            <person name="Peng Z."/>
            <person name="Li Y."/>
            <person name="Li N."/>
            <person name="Wang J."/>
            <person name="Chen M."/>
            <person name="He Y."/>
            <person name="Tan F."/>
            <person name="Song X."/>
            <person name="Zheng Q."/>
            <person name="Huang R."/>
            <person name="Yang H."/>
            <person name="Du X."/>
            <person name="Chen L."/>
            <person name="Yang M."/>
            <person name="Gaffney P.M."/>
            <person name="Wang S."/>
            <person name="Luo L."/>
            <person name="She Z."/>
            <person name="Ming Y."/>
            <person name="Huang W."/>
            <person name="Zhang S."/>
            <person name="Huang B."/>
            <person name="Zhang Y."/>
            <person name="Qu T."/>
            <person name="Ni P."/>
            <person name="Miao G."/>
            <person name="Wang J."/>
            <person name="Wang Q."/>
            <person name="Steinberg C.E."/>
            <person name="Wang H."/>
            <person name="Li N."/>
            <person name="Qian L."/>
            <person name="Zhang G."/>
            <person name="Li Y."/>
            <person name="Yang H."/>
            <person name="Liu X."/>
            <person name="Wang J."/>
            <person name="Yin Y."/>
            <person name="Wang J."/>
        </authorList>
    </citation>
    <scope>NUCLEOTIDE SEQUENCE [LARGE SCALE GENOMIC DNA]</scope>
    <source>
        <strain evidence="3">05x7-T-G4-1.051#20</strain>
    </source>
</reference>
<name>K1QI36_MAGGI</name>
<dbReference type="PANTHER" id="PTHR47020:SF1">
    <property type="entry name" value="HILLARIN"/>
    <property type="match status" value="1"/>
</dbReference>
<feature type="compositionally biased region" description="Basic and acidic residues" evidence="1">
    <location>
        <begin position="747"/>
        <end position="768"/>
    </location>
</feature>
<dbReference type="InterPro" id="IPR038765">
    <property type="entry name" value="Papain-like_cys_pep_sf"/>
</dbReference>
<feature type="compositionally biased region" description="Polar residues" evidence="1">
    <location>
        <begin position="530"/>
        <end position="546"/>
    </location>
</feature>
<feature type="region of interest" description="Disordered" evidence="1">
    <location>
        <begin position="668"/>
        <end position="796"/>
    </location>
</feature>
<dbReference type="HOGENOM" id="CLU_282731_0_0_1"/>
<feature type="compositionally biased region" description="Low complexity" evidence="1">
    <location>
        <begin position="775"/>
        <end position="787"/>
    </location>
</feature>
<feature type="compositionally biased region" description="Basic and acidic residues" evidence="1">
    <location>
        <begin position="694"/>
        <end position="711"/>
    </location>
</feature>
<dbReference type="InParanoid" id="K1QI36"/>
<feature type="compositionally biased region" description="Basic and acidic residues" evidence="1">
    <location>
        <begin position="121"/>
        <end position="132"/>
    </location>
</feature>
<dbReference type="Gene3D" id="3.10.620.30">
    <property type="match status" value="1"/>
</dbReference>
<evidence type="ECO:0000313" key="3">
    <source>
        <dbReference type="EMBL" id="EKC30839.1"/>
    </source>
</evidence>
<dbReference type="PANTHER" id="PTHR47020">
    <property type="entry name" value="HILLARIN"/>
    <property type="match status" value="1"/>
</dbReference>
<feature type="compositionally biased region" description="Acidic residues" evidence="1">
    <location>
        <begin position="147"/>
        <end position="156"/>
    </location>
</feature>
<dbReference type="Pfam" id="PF23265">
    <property type="entry name" value="Ig-like_KY"/>
    <property type="match status" value="1"/>
</dbReference>
<sequence length="1104" mass="125107">MGTGFSVVCSSKRSVIISNSIQAVRKDPDVEADDTPVRIPSKLHACESRDSGIVENEIPHYLSFSRPDVNIEDEIFEDDVQNDSDNSDDTVYRLEQLENKPSRPHSCRLGNRGNTAKNRKNKDSLVQEEKLVRILRQSKSSNQDRLTDDEQDDLDREDSFYQGFRVESARRGNKRKSAKSYKSDGKRSSRTITDLNSSSDNDDVSDSEVWTIPDETDTLSPGSKGQGNRKGWVMEEGATTRESSGSTTPTSTRSGQTIDYYKIVSESYERYDANLAKKASERSISSILLMPVDGFHTPTNSVELLDTSFNSFPLPYHLQRRMDDLVTAFLDALQERHSQGRLTQNEYQNVMRNLRYQLVEFVFTCITSDVTPRLEVTADPNSEAEAEWSVQIQLRPSDEHILQTSEKQLARKLAEKGDRITREDIIYLLGDHLRTIEQLQHVRDNERCLTNKTEEKGKVRNRNMSAPVVRKEATVNSKRKKTPASDFGRPQKPDAVSTARRTTPGTISKPVNGKPPKSPHKENQADSDSDATIGNQSDTDLNSPVTTPVMRKSLSLDERKLKKTINPSLNSADNRTSLASDLSGQIWRERARLSADDILKLLNNARDRMCRHGNEEEILRLDREFIKEIRQLIQRNAITRKELETQILTHMKKTGNIRVKAISVGPAPLKHTRSLNDAVGDTRAESSAHSNSSRRSEPDMRKWRADLDENSRQNGVMNQRVMTGKRRAGAPQMTGLAPMEPLSEGAEENHMLTRVEEIEGKSSVKSRPDSGIAVSMSSGSYSSYSSSEATKEPETDDIDEACLTETPEMIDRVEKVKAESHNDVKSLVAAITKGLMTQQLKAHALYCWLTSLDLSRPPKGKHKSTAPATKVKALIDKKLTYAQFYQELCRAAGIKCEKVEGFVKSQDYLPGNTVQSPKFQHTWCAVQLDGHYRLVDPLYGAKRDKDNTHERFYMDHYFMTSPDNFLLSHYPKEKRWLLMNQTYSIEGFEEMVKTWPAMFHFNIRPLSMKSVIRTYDGKLSITVLLRNVAVNPSLEYSGPGPELDAYSLKENIIEEIRDVENAETFHITLPQEGNYYFTLDAHVLEDEIDVPVFQCRIEYVDELL</sequence>
<dbReference type="AlphaFoldDB" id="K1QI36"/>
<evidence type="ECO:0000256" key="1">
    <source>
        <dbReference type="SAM" id="MobiDB-lite"/>
    </source>
</evidence>
<dbReference type="SUPFAM" id="SSF54001">
    <property type="entry name" value="Cysteine proteinases"/>
    <property type="match status" value="1"/>
</dbReference>
<feature type="region of interest" description="Disordered" evidence="1">
    <location>
        <begin position="98"/>
        <end position="230"/>
    </location>
</feature>
<dbReference type="InterPro" id="IPR053041">
    <property type="entry name" value="Transglut-like_Superfamily_Mod"/>
</dbReference>
<feature type="domain" description="KY-like immunoglobulin-like" evidence="2">
    <location>
        <begin position="986"/>
        <end position="1085"/>
    </location>
</feature>
<feature type="compositionally biased region" description="Polar residues" evidence="1">
    <location>
        <begin position="712"/>
        <end position="721"/>
    </location>
</feature>
<dbReference type="EMBL" id="JH818778">
    <property type="protein sequence ID" value="EKC30839.1"/>
    <property type="molecule type" value="Genomic_DNA"/>
</dbReference>
<protein>
    <submittedName>
        <fullName evidence="3">Kyphoscoliosis peptidase</fullName>
    </submittedName>
</protein>
<organism evidence="3">
    <name type="scientific">Magallana gigas</name>
    <name type="common">Pacific oyster</name>
    <name type="synonym">Crassostrea gigas</name>
    <dbReference type="NCBI Taxonomy" id="29159"/>
    <lineage>
        <taxon>Eukaryota</taxon>
        <taxon>Metazoa</taxon>
        <taxon>Spiralia</taxon>
        <taxon>Lophotrochozoa</taxon>
        <taxon>Mollusca</taxon>
        <taxon>Bivalvia</taxon>
        <taxon>Autobranchia</taxon>
        <taxon>Pteriomorphia</taxon>
        <taxon>Ostreida</taxon>
        <taxon>Ostreoidea</taxon>
        <taxon>Ostreidae</taxon>
        <taxon>Magallana</taxon>
    </lineage>
</organism>
<accession>K1QI36</accession>